<organism evidence="3 4">
    <name type="scientific">Bradyrhizobium manausense</name>
    <dbReference type="NCBI Taxonomy" id="989370"/>
    <lineage>
        <taxon>Bacteria</taxon>
        <taxon>Pseudomonadati</taxon>
        <taxon>Pseudomonadota</taxon>
        <taxon>Alphaproteobacteria</taxon>
        <taxon>Hyphomicrobiales</taxon>
        <taxon>Nitrobacteraceae</taxon>
        <taxon>Bradyrhizobium</taxon>
    </lineage>
</organism>
<dbReference type="InterPro" id="IPR023141">
    <property type="entry name" value="NH3_CH4_mOase_suB_hlx_hairpin"/>
</dbReference>
<dbReference type="InterPro" id="IPR006833">
    <property type="entry name" value="NH3_CH4_mOase_B"/>
</dbReference>
<dbReference type="NCBIfam" id="TIGR03079">
    <property type="entry name" value="CH4_NH3mon_ox_B"/>
    <property type="match status" value="1"/>
</dbReference>
<evidence type="ECO:0000313" key="4">
    <source>
        <dbReference type="Proteomes" id="UP000051936"/>
    </source>
</evidence>
<dbReference type="Gene3D" id="1.10.287.710">
    <property type="entry name" value="Helix hairpin bin"/>
    <property type="match status" value="1"/>
</dbReference>
<sequence>MSTGTAGMLLKLIKFAAVCVAFIAGVSHAAAHGERAQEPYLRTRTVQFYDVHFSKTEVKVNERFELTGKFRLMQDWPDAVTPPDIVFVSSISPGPTIARIETYLNGWPARQSFARLELGRDYEFRMVLEGRTPGSSHIHPSISIKGSGPLVGPGQWVNISGEAHSFAFPIKTMTGLQIEDLQTFGLAHAVGWHLAWLAVAAAWLSFWLARPLILPRWLVLQKGREDLLISLRDTGAGIIVSAIVLVMVFGGYVRASAEYPYNVPLQSGLNRVAPLPASPAYAEIKVISATYDVPGRSMRLATQITNKGSEPLSIGELTTANIRFLNQSLPVAMANVDPSYPRDLIARTGLKLSSDTPINPGETREVRVEATDAVWELERLVSFLTDVDSKFGGLLLLYAPNGERVIAEMGGPIVPVFTELK</sequence>
<evidence type="ECO:0008006" key="5">
    <source>
        <dbReference type="Google" id="ProtNLM"/>
    </source>
</evidence>
<dbReference type="InterPro" id="IPR023301">
    <property type="entry name" value="NH3_CH4_mOase_suB_N"/>
</dbReference>
<dbReference type="InterPro" id="IPR023303">
    <property type="entry name" value="NH3_CH4_mOase_suB_C"/>
</dbReference>
<feature type="transmembrane region" description="Helical" evidence="1">
    <location>
        <begin position="234"/>
        <end position="253"/>
    </location>
</feature>
<feature type="chain" id="PRO_5006436126" description="Methane monooxygenase/ammonia monooxygenase subunit B" evidence="2">
    <location>
        <begin position="30"/>
        <end position="421"/>
    </location>
</feature>
<accession>A0A0R3E772</accession>
<evidence type="ECO:0000313" key="3">
    <source>
        <dbReference type="EMBL" id="KRQ16350.1"/>
    </source>
</evidence>
<dbReference type="Gene3D" id="2.60.40.1580">
    <property type="entry name" value="Particulate methane monooxygenase, b subunit. Chain: A, domain 3"/>
    <property type="match status" value="1"/>
</dbReference>
<dbReference type="STRING" id="989370.AOQ71_05110"/>
<protein>
    <recommendedName>
        <fullName evidence="5">Methane monooxygenase/ammonia monooxygenase subunit B</fullName>
    </recommendedName>
</protein>
<keyword evidence="1" id="KW-1133">Transmembrane helix</keyword>
<keyword evidence="2" id="KW-0732">Signal</keyword>
<dbReference type="EMBL" id="LJYG01000026">
    <property type="protein sequence ID" value="KRQ16350.1"/>
    <property type="molecule type" value="Genomic_DNA"/>
</dbReference>
<keyword evidence="1" id="KW-0812">Transmembrane</keyword>
<dbReference type="Proteomes" id="UP000051936">
    <property type="component" value="Unassembled WGS sequence"/>
</dbReference>
<reference evidence="3 4" key="1">
    <citation type="submission" date="2015-09" db="EMBL/GenBank/DDBJ databases">
        <title>Draft Genome Sequence of Bradyrhizobium manausense Strain BR 3351T, a Novel Symbiotic Nitrogen-Fixing Alphaproteobacterium Isolated from Brazilian Amazon Rain Forest.</title>
        <authorList>
            <person name="De Araujo J.L."/>
            <person name="Zilli J.E."/>
        </authorList>
    </citation>
    <scope>NUCLEOTIDE SEQUENCE [LARGE SCALE GENOMIC DNA]</scope>
    <source>
        <strain evidence="3 4">BR3351</strain>
    </source>
</reference>
<feature type="transmembrane region" description="Helical" evidence="1">
    <location>
        <begin position="190"/>
        <end position="213"/>
    </location>
</feature>
<keyword evidence="4" id="KW-1185">Reference proteome</keyword>
<gene>
    <name evidence="3" type="ORF">AOQ71_05110</name>
</gene>
<dbReference type="AlphaFoldDB" id="A0A0R3E772"/>
<evidence type="ECO:0000256" key="1">
    <source>
        <dbReference type="SAM" id="Phobius"/>
    </source>
</evidence>
<comment type="caution">
    <text evidence="3">The sequence shown here is derived from an EMBL/GenBank/DDBJ whole genome shotgun (WGS) entry which is preliminary data.</text>
</comment>
<proteinExistence type="predicted"/>
<dbReference type="Pfam" id="PF04744">
    <property type="entry name" value="Monooxygenase_B"/>
    <property type="match status" value="1"/>
</dbReference>
<dbReference type="Gene3D" id="2.60.120.570">
    <property type="entry name" value="Particulate methane monooxygenase, b subunit. Chain: A, domain 1"/>
    <property type="match status" value="1"/>
</dbReference>
<keyword evidence="1" id="KW-0472">Membrane</keyword>
<name>A0A0R3E772_9BRAD</name>
<evidence type="ECO:0000256" key="2">
    <source>
        <dbReference type="SAM" id="SignalP"/>
    </source>
</evidence>
<feature type="signal peptide" evidence="2">
    <location>
        <begin position="1"/>
        <end position="29"/>
    </location>
</feature>
<dbReference type="NCBIfam" id="NF041640">
    <property type="entry name" value="AmoB_BACT"/>
    <property type="match status" value="1"/>
</dbReference>